<feature type="region of interest" description="Disordered" evidence="7">
    <location>
        <begin position="2996"/>
        <end position="3054"/>
    </location>
</feature>
<feature type="compositionally biased region" description="Polar residues" evidence="7">
    <location>
        <begin position="663"/>
        <end position="701"/>
    </location>
</feature>
<feature type="region of interest" description="Disordered" evidence="7">
    <location>
        <begin position="2661"/>
        <end position="2697"/>
    </location>
</feature>
<feature type="region of interest" description="Disordered" evidence="7">
    <location>
        <begin position="1016"/>
        <end position="1038"/>
    </location>
</feature>
<dbReference type="PROSITE" id="PS50827">
    <property type="entry name" value="DDT"/>
    <property type="match status" value="1"/>
</dbReference>
<feature type="region of interest" description="Disordered" evidence="7">
    <location>
        <begin position="3072"/>
        <end position="3097"/>
    </location>
</feature>
<feature type="compositionally biased region" description="Low complexity" evidence="7">
    <location>
        <begin position="1093"/>
        <end position="1110"/>
    </location>
</feature>
<keyword evidence="2" id="KW-0479">Metal-binding</keyword>
<evidence type="ECO:0000256" key="7">
    <source>
        <dbReference type="SAM" id="MobiDB-lite"/>
    </source>
</evidence>
<feature type="compositionally biased region" description="Basic residues" evidence="7">
    <location>
        <begin position="2192"/>
        <end position="2205"/>
    </location>
</feature>
<feature type="compositionally biased region" description="Basic residues" evidence="7">
    <location>
        <begin position="1527"/>
        <end position="1540"/>
    </location>
</feature>
<feature type="compositionally biased region" description="Polar residues" evidence="7">
    <location>
        <begin position="935"/>
        <end position="952"/>
    </location>
</feature>
<evidence type="ECO:0000259" key="8">
    <source>
        <dbReference type="PROSITE" id="PS50016"/>
    </source>
</evidence>
<dbReference type="EMBL" id="CAJHNH020008547">
    <property type="protein sequence ID" value="CAG5136604.1"/>
    <property type="molecule type" value="Genomic_DNA"/>
</dbReference>
<feature type="region of interest" description="Disordered" evidence="7">
    <location>
        <begin position="3112"/>
        <end position="3155"/>
    </location>
</feature>
<evidence type="ECO:0000256" key="2">
    <source>
        <dbReference type="ARBA" id="ARBA00022723"/>
    </source>
</evidence>
<feature type="domain" description="PHD-type" evidence="8">
    <location>
        <begin position="1770"/>
        <end position="1820"/>
    </location>
</feature>
<feature type="region of interest" description="Disordered" evidence="7">
    <location>
        <begin position="3190"/>
        <end position="3255"/>
    </location>
</feature>
<feature type="compositionally biased region" description="Basic and acidic residues" evidence="7">
    <location>
        <begin position="1302"/>
        <end position="1322"/>
    </location>
</feature>
<proteinExistence type="predicted"/>
<feature type="compositionally biased region" description="Basic and acidic residues" evidence="7">
    <location>
        <begin position="345"/>
        <end position="361"/>
    </location>
</feature>
<feature type="compositionally biased region" description="Basic and acidic residues" evidence="7">
    <location>
        <begin position="619"/>
        <end position="643"/>
    </location>
</feature>
<dbReference type="PROSITE" id="PS50016">
    <property type="entry name" value="ZF_PHD_2"/>
    <property type="match status" value="1"/>
</dbReference>
<feature type="compositionally biased region" description="Polar residues" evidence="7">
    <location>
        <begin position="3009"/>
        <end position="3026"/>
    </location>
</feature>
<feature type="region of interest" description="Disordered" evidence="7">
    <location>
        <begin position="402"/>
        <end position="975"/>
    </location>
</feature>
<feature type="region of interest" description="Disordered" evidence="7">
    <location>
        <begin position="200"/>
        <end position="228"/>
    </location>
</feature>
<dbReference type="OrthoDB" id="10055895at2759"/>
<dbReference type="InterPro" id="IPR011011">
    <property type="entry name" value="Znf_FYVE_PHD"/>
</dbReference>
<dbReference type="Pfam" id="PF00628">
    <property type="entry name" value="PHD"/>
    <property type="match status" value="1"/>
</dbReference>
<feature type="compositionally biased region" description="Acidic residues" evidence="7">
    <location>
        <begin position="1886"/>
        <end position="1895"/>
    </location>
</feature>
<feature type="compositionally biased region" description="Basic and acidic residues" evidence="7">
    <location>
        <begin position="1906"/>
        <end position="1920"/>
    </location>
</feature>
<name>A0A8S4A5R7_9EUPU</name>
<feature type="compositionally biased region" description="Basic and acidic residues" evidence="7">
    <location>
        <begin position="1114"/>
        <end position="1127"/>
    </location>
</feature>
<dbReference type="InterPro" id="IPR001965">
    <property type="entry name" value="Znf_PHD"/>
</dbReference>
<evidence type="ECO:0000256" key="6">
    <source>
        <dbReference type="PROSITE-ProRule" id="PRU00146"/>
    </source>
</evidence>
<dbReference type="InterPro" id="IPR019786">
    <property type="entry name" value="Zinc_finger_PHD-type_CS"/>
</dbReference>
<feature type="region of interest" description="Disordered" evidence="7">
    <location>
        <begin position="2768"/>
        <end position="2918"/>
    </location>
</feature>
<feature type="compositionally biased region" description="Polar residues" evidence="7">
    <location>
        <begin position="2087"/>
        <end position="2096"/>
    </location>
</feature>
<dbReference type="PROSITE" id="PS01359">
    <property type="entry name" value="ZF_PHD_1"/>
    <property type="match status" value="1"/>
</dbReference>
<sequence>MASVGEGDCHKDPNFAVVCSFLDKYGASLGLEPISYSDLQTYLEDTTGDVSRVLIDIHVRLLKRIGKSMVNSDRFEKCIIKFCHNFSEFDAWEVESYGYKHAQLATKLRILKNLLECQFDYNLKFKEKVNGESAEEMRLLPIGRDKEGQAYWYFLDHDMNLLVYKEEQDDEVADTWKLVCSNRKELADLVSNLQKGSCKEEEEDKTSTCGSKSSKEGSPEKDVGAEKKVAQDLAVEVKDEKTENQKIENDMKGKQTVKGDGETIIGEKKKEISIEQFEIVKKEYGVHEEVGAEKRSQEQVVDIIRVKRTNKKPSEAMKKEKTGRESVALKGKTVEIQLIDIMKDHKSSHEEMDAEGERGLKEPAVPVVKTENTLNVDETANEDIRNENSDMLAVGVEAEPEGSIPLLDSGQERFEPEVETLQQISKDTNSAAQQINNDTNSATEQKSNDINSATEQKSNDTNSGTEQNITDNNDATVKIRKGTNSAAEEISNDTGSAAEEISNDTNSAKEQTSNDINSAKEQTSNDTNSAKEQTSNDTNSEKEQSSNDTNSAKEQTSNDTNSTAEKIDKDKNSAAEEISNDTNSAAEEISNDAKSAAEEISNDAKSAAEEISNDANSATEKKSNDTAKKISEDTNIADKEISKDTNNAAEQISNDTDDAVEQICNNTGSAAEPSSNDNNSATQQISNDTNSATEKISNDTNNETEKISKYANSAATDECQDSKEKPEHSGHVEFNNSVLSSGEKSAELECPASGHDDEEPEDDAGGVHKTHVSEESIDKIEMDHSLQATKSPDLEDSALSEKTSSCEKPKTPVLSETCPEEKSIEIQERNPHVTEQDPLEKADVTSDISANLTEEIPTSAVDLEQAKMKSQSNMDKESSQGASKNVEGSSDEAPKESPCFTEDNISTEKTTPVLSDQLNVQTAEKLTSSGGSSTEGNNVTDSSTGCILSSSVEPEIATDSIQDTGGKSVSEPKGQQLDCETLEVATKGELNDGAVDLCTTAKEVLDNTRPATFTVEVDTDTVHPDSRDNSVSSKDLSCSSDLLHKHKESEIAEQNKSSLEHLPHLACPLDQADLKSCRDSSSSVNEKSMIEIASEGPSSGASLSSPECLSVSADNKKMKSNKHEKSHSIHSTPPAHADSEAQQNINVDKSDEIITDQPDNSVEVKGQKKPERSEIKSPKDPETPVEIKSQKKSENSEEIKFPKGPDNSADLKSQKVPENSEEIKCQKEPDNSEIKSQKEPDNSEIKSQKEPDNSEIKSQKEPDNSEIKSQKEPDNSEIKSQKEHDNSEIKSQKVPDNSEEFMCQKEHDNCEELMCQKEHEQENSGLNKPDGTVEKELTETSCENLVNVDNNKEDGCVEPINKTIKDIKTSRRKRKVGKNSKKSLKMVNGHVDSAPTLNQASEKSVDAATNENEDCVKCDGSNVEDSLSSRPKRSVVSKTGKSAPKNKKSSVKDDTSTKCVNSVVNDTSLNSENATSKNALTNETFINSENSIADDLPANTLSRRSKLKRAVPEPASDEAVDSEPNGKRAKQATRSQKTRAGRNAAARGRSARMATKDSESDDSDIPLSQVRGRGQGMVIGAGGRRPRGRACQRQTQPNQESALDEEAEEGNTSKLGKKKKPDSSTEALSEEDATPAKKGRNQTQSAAPASSKNSSKKKGSVGKKPAVKTTPAAVADDDPSGIRRSLRVRQQRSRRPPTPSSESEASEETSEDGLSSEEEEEDQPDKDFLDSSFTPEEDSGDEEFKPKGRNFQRQAARTSKEEAEEVVNDDTPCVKCGKYDHPEMILLCDKCDAGYHTACLRPPLMLIPDGDWFCPPCEHAKLVEKLLECLQSFDVTIKKKVRLNKRQERLAFVGISISNILHGPARYSGQIRKGHQGDGSHREDKVEGEEAENHDDDSASTSSYESKPEPKRMYRSERLAIRQAQKRSRKEKHRHSHNRQKRSPELEVLSQRTCRTRAAVSYQFKEFDELINNAIEDDKPFRREKPPGISRGKDMSNILGASDEEDAKIRQRDGDSSEPAPPLLKKKTKRRLTRLDSDEDPDDDEEESDEFKLSEEEDSDATEVEEDAEDDESGNSDSGDWKPKRTWYNSHTSSRSSGRRMHNFVVDDDYNSDENAAKRRSTRNSNRGRIHYSDWDSNEETEAEASGSDNSSEGSLYGRKKSQKQKATRMKKKGTTGRKQKGSHDSDSSITIRRKNLRRLIKKRRKDESESEESEKEAKNVKEIPKKAGKSDSEGSRNVNEEESHEDSDESPRFKKKNVLRSSDEDEKEHDVTDVPPMMEAEVCSKIEGTAEVETFPAAAVVEEEKEEEPTVATKLDNAVKIRAGVAVKTKPDSTKKMSDVAVKTKPKAIAKGKKRSDWCEEDKVAVPVTDVAVPGKVRRVSTSDREPESVVDAVPLMPAEVSKPASENKPQIVATESKVNEKVQDVGMSSVDQKTAVTETEGSFHEPSFIMEKSTGSGKKRTVPNFLDVNSGEESDEQKQDLPKDKVVTPSLCADAADTQTTTAVSQISSDGPKARIDHVEGPQHHINFSHPGQHYPFGTGPYSNSAAHGTPYAHHQVTGLTQGLGQMGHESGPPPQNANMLNAAPQSGPPGLIRGFSDSMPHPPGAEAGSAVSQGVRAPHSYTPRGPRPNLGHSFPPGARHSSQGVEPGQIAPKLHEEHRLPHPGFQGGPVGHYPPPGPSGGHMRPGQPQSHRGMQPQFYMGQQQHSRPGMDNDSNPNMGGYMPQNYGARRMPPAHFGQDLSANAVRNPYYGMQTSPPHNMGQHFPRQYQAGMGPGPHNMSSPLTSMGQMARKLGPGSDMHSPSSTQTGGSGEGHKERRSSLGSPPNPEAVHRQEKLIEIRDIKTENNDDDISGKKVGKTGKKRAVSSKSKKKASEPDIESHDIGQPGQHGPAPAASHGHMAAPPEGPDRLSGSGQQMVNYRVGSQPYHMPPYQMPYPHGSNVNTHQMTQGPYMNPRHTPPAAAHQRPKGDGNNASVKSGEGKWNRAENMESHCTTLPNRSPVHMSSYHQTFTKSQPSEQTVSSQERRHSLSPGSQALDATSSDRMKDPASVDQMSIRKHATVDIKPHIQGLPQTTHPTEASPDFGGPPAGQTLIPTTQDYRLHASAHGQNIPQYSQGGGLNTSEAPRAYYSPSSYYPRGPDPRKPMPPGNTWNPDVQGYGGLRYGPPVHPYGMNPNAGNRMPTIKSEFGSHSHPNSDLAGVSEKGSAQDAGTKNDPVNMSKMGDQPRPVLQRSTSSELHVGRTTESGQAHQKECGTRYKTKYQTYRFWAKRGRECALIRTTETTGVFVRICFIFALIIHFHITICANKDGIPYV</sequence>
<feature type="compositionally biased region" description="Basic residues" evidence="7">
    <location>
        <begin position="1684"/>
        <end position="1695"/>
    </location>
</feature>
<dbReference type="GO" id="GO:0045892">
    <property type="term" value="P:negative regulation of DNA-templated transcription"/>
    <property type="evidence" value="ECO:0007669"/>
    <property type="project" value="TreeGrafter"/>
</dbReference>
<dbReference type="InterPro" id="IPR028938">
    <property type="entry name" value="Rsf1-like"/>
</dbReference>
<evidence type="ECO:0000313" key="11">
    <source>
        <dbReference type="Proteomes" id="UP000678393"/>
    </source>
</evidence>
<feature type="region of interest" description="Disordered" evidence="7">
    <location>
        <begin position="2941"/>
        <end position="2984"/>
    </location>
</feature>
<feature type="compositionally biased region" description="Basic and acidic residues" evidence="7">
    <location>
        <begin position="720"/>
        <end position="731"/>
    </location>
</feature>
<gene>
    <name evidence="10" type="ORF">CUNI_LOCUS22162</name>
</gene>
<feature type="compositionally biased region" description="Polar residues" evidence="7">
    <location>
        <begin position="1459"/>
        <end position="1491"/>
    </location>
</feature>
<feature type="compositionally biased region" description="Basic and acidic residues" evidence="7">
    <location>
        <begin position="771"/>
        <end position="784"/>
    </location>
</feature>
<feature type="region of interest" description="Disordered" evidence="7">
    <location>
        <begin position="1974"/>
        <end position="2278"/>
    </location>
</feature>
<feature type="region of interest" description="Disordered" evidence="7">
    <location>
        <begin position="345"/>
        <end position="387"/>
    </location>
</feature>
<feature type="domain" description="DDT" evidence="9">
    <location>
        <begin position="9"/>
        <end position="71"/>
    </location>
</feature>
<feature type="region of interest" description="Disordered" evidence="7">
    <location>
        <begin position="1070"/>
        <end position="1337"/>
    </location>
</feature>
<dbReference type="GO" id="GO:0042393">
    <property type="term" value="F:histone binding"/>
    <property type="evidence" value="ECO:0007669"/>
    <property type="project" value="TreeGrafter"/>
</dbReference>
<feature type="compositionally biased region" description="Low complexity" evidence="7">
    <location>
        <begin position="1541"/>
        <end position="1552"/>
    </location>
</feature>
<organism evidence="10 11">
    <name type="scientific">Candidula unifasciata</name>
    <dbReference type="NCBI Taxonomy" id="100452"/>
    <lineage>
        <taxon>Eukaryota</taxon>
        <taxon>Metazoa</taxon>
        <taxon>Spiralia</taxon>
        <taxon>Lophotrochozoa</taxon>
        <taxon>Mollusca</taxon>
        <taxon>Gastropoda</taxon>
        <taxon>Heterobranchia</taxon>
        <taxon>Euthyneura</taxon>
        <taxon>Panpulmonata</taxon>
        <taxon>Eupulmonata</taxon>
        <taxon>Stylommatophora</taxon>
        <taxon>Helicina</taxon>
        <taxon>Helicoidea</taxon>
        <taxon>Geomitridae</taxon>
        <taxon>Candidula</taxon>
    </lineage>
</organism>
<dbReference type="InterPro" id="IPR019787">
    <property type="entry name" value="Znf_PHD-finger"/>
</dbReference>
<dbReference type="InterPro" id="IPR013083">
    <property type="entry name" value="Znf_RING/FYVE/PHD"/>
</dbReference>
<dbReference type="SUPFAM" id="SSF57903">
    <property type="entry name" value="FYVE/PHD zinc finger"/>
    <property type="match status" value="1"/>
</dbReference>
<feature type="compositionally biased region" description="Basic and acidic residues" evidence="7">
    <location>
        <begin position="819"/>
        <end position="844"/>
    </location>
</feature>
<evidence type="ECO:0000313" key="10">
    <source>
        <dbReference type="EMBL" id="CAG5136604.1"/>
    </source>
</evidence>
<feature type="region of interest" description="Disordered" evidence="7">
    <location>
        <begin position="2425"/>
        <end position="2486"/>
    </location>
</feature>
<feature type="compositionally biased region" description="Basic residues" evidence="7">
    <location>
        <begin position="1924"/>
        <end position="1941"/>
    </location>
</feature>
<comment type="caution">
    <text evidence="10">The sequence shown here is derived from an EMBL/GenBank/DDBJ whole genome shotgun (WGS) entry which is preliminary data.</text>
</comment>
<dbReference type="SMART" id="SM00249">
    <property type="entry name" value="PHD"/>
    <property type="match status" value="1"/>
</dbReference>
<dbReference type="GO" id="GO:0008270">
    <property type="term" value="F:zinc ion binding"/>
    <property type="evidence" value="ECO:0007669"/>
    <property type="project" value="UniProtKB-KW"/>
</dbReference>
<evidence type="ECO:0000256" key="4">
    <source>
        <dbReference type="ARBA" id="ARBA00022833"/>
    </source>
</evidence>
<dbReference type="Gene3D" id="3.30.40.10">
    <property type="entry name" value="Zinc/RING finger domain, C3HC4 (zinc finger)"/>
    <property type="match status" value="1"/>
</dbReference>
<feature type="compositionally biased region" description="Polar residues" evidence="7">
    <location>
        <begin position="2943"/>
        <end position="2954"/>
    </location>
</feature>
<feature type="compositionally biased region" description="Basic residues" evidence="7">
    <location>
        <begin position="1370"/>
        <end position="1384"/>
    </location>
</feature>
<keyword evidence="4" id="KW-0862">Zinc</keyword>
<feature type="compositionally biased region" description="Polar residues" evidence="7">
    <location>
        <begin position="903"/>
        <end position="926"/>
    </location>
</feature>
<feature type="compositionally biased region" description="Basic and acidic residues" evidence="7">
    <location>
        <begin position="1221"/>
        <end position="1293"/>
    </location>
</feature>
<feature type="compositionally biased region" description="Polar residues" evidence="7">
    <location>
        <begin position="2431"/>
        <end position="2442"/>
    </location>
</feature>
<evidence type="ECO:0000259" key="9">
    <source>
        <dbReference type="PROSITE" id="PS50827"/>
    </source>
</evidence>
<feature type="compositionally biased region" description="Basic residues" evidence="7">
    <location>
        <begin position="2858"/>
        <end position="2874"/>
    </location>
</feature>
<keyword evidence="11" id="KW-1185">Reference proteome</keyword>
<feature type="compositionally biased region" description="Basic and acidic residues" evidence="7">
    <location>
        <begin position="2875"/>
        <end position="2885"/>
    </location>
</feature>
<dbReference type="Proteomes" id="UP000678393">
    <property type="component" value="Unassembled WGS sequence"/>
</dbReference>
<feature type="compositionally biased region" description="Polar residues" evidence="7">
    <location>
        <begin position="2781"/>
        <end position="2790"/>
    </location>
</feature>
<dbReference type="CDD" id="cd15543">
    <property type="entry name" value="PHD_RSF1"/>
    <property type="match status" value="1"/>
</dbReference>
<feature type="compositionally biased region" description="Low complexity" evidence="7">
    <location>
        <begin position="1029"/>
        <end position="1038"/>
    </location>
</feature>
<evidence type="ECO:0008006" key="12">
    <source>
        <dbReference type="Google" id="ProtNLM"/>
    </source>
</evidence>
<feature type="compositionally biased region" description="Basic and acidic residues" evidence="7">
    <location>
        <begin position="1976"/>
        <end position="1994"/>
    </location>
</feature>
<feature type="compositionally biased region" description="Polar residues" evidence="7">
    <location>
        <begin position="420"/>
        <end position="475"/>
    </location>
</feature>
<feature type="compositionally biased region" description="Basic and acidic residues" evidence="7">
    <location>
        <begin position="565"/>
        <end position="574"/>
    </location>
</feature>
<feature type="compositionally biased region" description="Basic and acidic residues" evidence="7">
    <location>
        <begin position="213"/>
        <end position="228"/>
    </location>
</feature>
<feature type="compositionally biased region" description="Polar residues" evidence="7">
    <location>
        <begin position="1395"/>
        <end position="1410"/>
    </location>
</feature>
<evidence type="ECO:0000256" key="3">
    <source>
        <dbReference type="ARBA" id="ARBA00022771"/>
    </source>
</evidence>
<evidence type="ECO:0000256" key="5">
    <source>
        <dbReference type="ARBA" id="ARBA00023242"/>
    </source>
</evidence>
<feature type="compositionally biased region" description="Polar residues" evidence="7">
    <location>
        <begin position="644"/>
        <end position="654"/>
    </location>
</feature>
<keyword evidence="5" id="KW-0539">Nucleus</keyword>
<dbReference type="GO" id="GO:0031213">
    <property type="term" value="C:RSF complex"/>
    <property type="evidence" value="ECO:0007669"/>
    <property type="project" value="InterPro"/>
</dbReference>
<feature type="region of interest" description="Disordered" evidence="7">
    <location>
        <begin position="1868"/>
        <end position="1950"/>
    </location>
</feature>
<feature type="compositionally biased region" description="Polar residues" evidence="7">
    <location>
        <begin position="3034"/>
        <end position="3043"/>
    </location>
</feature>
<feature type="compositionally biased region" description="Basic and acidic residues" evidence="7">
    <location>
        <begin position="1165"/>
        <end position="1182"/>
    </location>
</feature>
<feature type="compositionally biased region" description="Polar residues" evidence="7">
    <location>
        <begin position="503"/>
        <end position="538"/>
    </location>
</feature>
<feature type="compositionally biased region" description="Gly residues" evidence="7">
    <location>
        <begin position="1573"/>
        <end position="1583"/>
    </location>
</feature>
<feature type="compositionally biased region" description="Polar residues" evidence="7">
    <location>
        <begin position="734"/>
        <end position="743"/>
    </location>
</feature>
<protein>
    <recommendedName>
        <fullName evidence="12">Remodeling and spacing factor 1</fullName>
    </recommendedName>
</protein>
<comment type="subcellular location">
    <subcellularLocation>
        <location evidence="1">Nucleus</location>
    </subcellularLocation>
</comment>
<accession>A0A8S4A5R7</accession>
<dbReference type="InterPro" id="IPR018501">
    <property type="entry name" value="DDT_dom"/>
</dbReference>
<feature type="compositionally biased region" description="Basic and acidic residues" evidence="7">
    <location>
        <begin position="2832"/>
        <end position="2849"/>
    </location>
</feature>
<feature type="compositionally biased region" description="Acidic residues" evidence="7">
    <location>
        <begin position="2037"/>
        <end position="2074"/>
    </location>
</feature>
<evidence type="ECO:0000256" key="1">
    <source>
        <dbReference type="ARBA" id="ARBA00004123"/>
    </source>
</evidence>
<feature type="compositionally biased region" description="Acidic residues" evidence="7">
    <location>
        <begin position="1704"/>
        <end position="1724"/>
    </location>
</feature>
<feature type="compositionally biased region" description="Basic and acidic residues" evidence="7">
    <location>
        <begin position="1188"/>
        <end position="1203"/>
    </location>
</feature>
<feature type="region of interest" description="Disordered" evidence="7">
    <location>
        <begin position="2599"/>
        <end position="2649"/>
    </location>
</feature>
<feature type="compositionally biased region" description="Polar residues" evidence="7">
    <location>
        <begin position="3234"/>
        <end position="3252"/>
    </location>
</feature>
<dbReference type="PANTHER" id="PTHR14296">
    <property type="entry name" value="REMODELING AND SPACING FACTOR 1"/>
    <property type="match status" value="1"/>
</dbReference>
<feature type="compositionally biased region" description="Basic and acidic residues" evidence="7">
    <location>
        <begin position="2216"/>
        <end position="2242"/>
    </location>
</feature>
<feature type="compositionally biased region" description="Polar residues" evidence="7">
    <location>
        <begin position="1592"/>
        <end position="1601"/>
    </location>
</feature>
<feature type="compositionally biased region" description="Polar residues" evidence="7">
    <location>
        <begin position="868"/>
        <end position="888"/>
    </location>
</feature>
<reference evidence="10" key="1">
    <citation type="submission" date="2021-04" db="EMBL/GenBank/DDBJ databases">
        <authorList>
            <consortium name="Molecular Ecology Group"/>
        </authorList>
    </citation>
    <scope>NUCLEOTIDE SEQUENCE</scope>
</reference>
<feature type="compositionally biased region" description="Basic residues" evidence="7">
    <location>
        <begin position="2118"/>
        <end position="2130"/>
    </location>
</feature>
<feature type="compositionally biased region" description="Polar residues" evidence="7">
    <location>
        <begin position="546"/>
        <end position="564"/>
    </location>
</feature>
<feature type="compositionally biased region" description="Low complexity" evidence="7">
    <location>
        <begin position="3128"/>
        <end position="3141"/>
    </location>
</feature>
<feature type="compositionally biased region" description="Basic residues" evidence="7">
    <location>
        <begin position="2158"/>
        <end position="2181"/>
    </location>
</feature>
<dbReference type="PANTHER" id="PTHR14296:SF16">
    <property type="entry name" value="REMODELING AND SPACING FACTOR 1"/>
    <property type="match status" value="1"/>
</dbReference>
<keyword evidence="3 6" id="KW-0863">Zinc-finger</keyword>
<feature type="region of interest" description="Disordered" evidence="7">
    <location>
        <begin position="1367"/>
        <end position="1763"/>
    </location>
</feature>
<feature type="compositionally biased region" description="Basic and acidic residues" evidence="7">
    <location>
        <begin position="1875"/>
        <end position="1885"/>
    </location>
</feature>